<evidence type="ECO:0000256" key="1">
    <source>
        <dbReference type="SAM" id="Coils"/>
    </source>
</evidence>
<evidence type="ECO:0000256" key="2">
    <source>
        <dbReference type="SAM" id="MobiDB-lite"/>
    </source>
</evidence>
<feature type="coiled-coil region" evidence="1">
    <location>
        <begin position="506"/>
        <end position="533"/>
    </location>
</feature>
<sequence>MFSNNDDDDFFTPSSTSHLASLFGTSMTLQKDSDASLVYTAPKQPRTSGQETPKISPKPATQSSVAFSKVVEVFRLVDSSYVPVGKCGMAIIASENAKAHELILYKTKQDILSRSNLRSDLTFTIQANNYVSFGDDQKIQWTAHFDSAKTLDEFTEQIKVCGGAVIPISIKPTNVCDKDTSAESSIKSEPISSPKNSPVPKKDSDSSDNSSSQARANILSRMAKMGQSILPMNLPKASEQSDSETDEQAVSKKPVKKKQKFVLVNGEYVPSDKLKHINNHTSNIQTPEFLMLNGQIVPVSALQQSLSTQLQNPIPNQYSIPGLPNQVVLNPQVSPMSDSLHVFIAENRTHNCEMRMNVTQLSSKLDNILLKLNQNNRSSSDEITNKNVLELQILEKVKELETSEERISSLQKENTKLQEDLVDNNLVIKSLKQENENQKKLILEQEQKIGELEKYNQCLENQITQNKVLQDNTSQMQQTINDLNQIIEDQKIKQQSEESRENIEEKQNLKSSLATLNEDIVHLRTQLEDKNSKADIFSRKLKQSMNTLFQQIMEDFDDENITFQSIQIKQILSQKLKATTLQIIQDFQNDFKTNNQ</sequence>
<protein>
    <recommendedName>
        <fullName evidence="5">FK506-binding protein 15</fullName>
    </recommendedName>
</protein>
<reference evidence="3" key="1">
    <citation type="submission" date="2019-08" db="EMBL/GenBank/DDBJ databases">
        <title>The genome of the North American firefly Photinus pyralis.</title>
        <authorList>
            <consortium name="Photinus pyralis genome working group"/>
            <person name="Fallon T.R."/>
            <person name="Sander Lower S.E."/>
            <person name="Weng J.-K."/>
        </authorList>
    </citation>
    <scope>NUCLEOTIDE SEQUENCE</scope>
    <source>
        <strain evidence="3">TRF0915ILg1</strain>
        <tissue evidence="3">Whole body</tissue>
    </source>
</reference>
<organism evidence="3 4">
    <name type="scientific">Ignelater luminosus</name>
    <name type="common">Cucubano</name>
    <name type="synonym">Pyrophorus luminosus</name>
    <dbReference type="NCBI Taxonomy" id="2038154"/>
    <lineage>
        <taxon>Eukaryota</taxon>
        <taxon>Metazoa</taxon>
        <taxon>Ecdysozoa</taxon>
        <taxon>Arthropoda</taxon>
        <taxon>Hexapoda</taxon>
        <taxon>Insecta</taxon>
        <taxon>Pterygota</taxon>
        <taxon>Neoptera</taxon>
        <taxon>Endopterygota</taxon>
        <taxon>Coleoptera</taxon>
        <taxon>Polyphaga</taxon>
        <taxon>Elateriformia</taxon>
        <taxon>Elateroidea</taxon>
        <taxon>Elateridae</taxon>
        <taxon>Agrypninae</taxon>
        <taxon>Pyrophorini</taxon>
        <taxon>Ignelater</taxon>
    </lineage>
</organism>
<feature type="region of interest" description="Disordered" evidence="2">
    <location>
        <begin position="234"/>
        <end position="254"/>
    </location>
</feature>
<evidence type="ECO:0000313" key="3">
    <source>
        <dbReference type="EMBL" id="KAF2904958.1"/>
    </source>
</evidence>
<accession>A0A8K0DF17</accession>
<feature type="compositionally biased region" description="Low complexity" evidence="2">
    <location>
        <begin position="182"/>
        <end position="199"/>
    </location>
</feature>
<evidence type="ECO:0000313" key="4">
    <source>
        <dbReference type="Proteomes" id="UP000801492"/>
    </source>
</evidence>
<gene>
    <name evidence="3" type="ORF">ILUMI_01217</name>
</gene>
<keyword evidence="1" id="KW-0175">Coiled coil</keyword>
<dbReference type="Proteomes" id="UP000801492">
    <property type="component" value="Unassembled WGS sequence"/>
</dbReference>
<dbReference type="AlphaFoldDB" id="A0A8K0DF17"/>
<evidence type="ECO:0008006" key="5">
    <source>
        <dbReference type="Google" id="ProtNLM"/>
    </source>
</evidence>
<proteinExistence type="predicted"/>
<dbReference type="PANTHER" id="PTHR44927">
    <property type="entry name" value="FK506-BINDING PROTEIN 15"/>
    <property type="match status" value="1"/>
</dbReference>
<name>A0A8K0DF17_IGNLU</name>
<feature type="region of interest" description="Disordered" evidence="2">
    <location>
        <begin position="36"/>
        <end position="60"/>
    </location>
</feature>
<dbReference type="OrthoDB" id="5842926at2759"/>
<feature type="coiled-coil region" evidence="1">
    <location>
        <begin position="393"/>
        <end position="472"/>
    </location>
</feature>
<feature type="compositionally biased region" description="Polar residues" evidence="2">
    <location>
        <begin position="45"/>
        <end position="60"/>
    </location>
</feature>
<dbReference type="PANTHER" id="PTHR44927:SF1">
    <property type="entry name" value="FK506-BINDING PROTEIN 15"/>
    <property type="match status" value="1"/>
</dbReference>
<comment type="caution">
    <text evidence="3">The sequence shown here is derived from an EMBL/GenBank/DDBJ whole genome shotgun (WGS) entry which is preliminary data.</text>
</comment>
<keyword evidence="4" id="KW-1185">Reference proteome</keyword>
<dbReference type="EMBL" id="VTPC01000635">
    <property type="protein sequence ID" value="KAF2904958.1"/>
    <property type="molecule type" value="Genomic_DNA"/>
</dbReference>
<feature type="region of interest" description="Disordered" evidence="2">
    <location>
        <begin position="176"/>
        <end position="213"/>
    </location>
</feature>